<feature type="transmembrane region" description="Helical" evidence="6">
    <location>
        <begin position="181"/>
        <end position="203"/>
    </location>
</feature>
<dbReference type="SUPFAM" id="SSF103481">
    <property type="entry name" value="Multidrug resistance efflux transporter EmrE"/>
    <property type="match status" value="2"/>
</dbReference>
<dbReference type="PANTHER" id="PTHR32322">
    <property type="entry name" value="INNER MEMBRANE TRANSPORTER"/>
    <property type="match status" value="1"/>
</dbReference>
<evidence type="ECO:0000313" key="8">
    <source>
        <dbReference type="EMBL" id="MBI1493057.1"/>
    </source>
</evidence>
<dbReference type="EMBL" id="JADCKQ010000003">
    <property type="protein sequence ID" value="MBI1493057.1"/>
    <property type="molecule type" value="Genomic_DNA"/>
</dbReference>
<feature type="transmembrane region" description="Helical" evidence="6">
    <location>
        <begin position="247"/>
        <end position="266"/>
    </location>
</feature>
<evidence type="ECO:0000256" key="5">
    <source>
        <dbReference type="ARBA" id="ARBA00023136"/>
    </source>
</evidence>
<feature type="domain" description="EamA" evidence="7">
    <location>
        <begin position="6"/>
        <end position="138"/>
    </location>
</feature>
<name>A0A8J7LV69_9RHOB</name>
<dbReference type="RefSeq" id="WP_394355389.1">
    <property type="nucleotide sequence ID" value="NZ_JADCKQ010000003.1"/>
</dbReference>
<accession>A0A8J7LV69</accession>
<feature type="transmembrane region" description="Helical" evidence="6">
    <location>
        <begin position="94"/>
        <end position="115"/>
    </location>
</feature>
<evidence type="ECO:0000256" key="4">
    <source>
        <dbReference type="ARBA" id="ARBA00022989"/>
    </source>
</evidence>
<keyword evidence="9" id="KW-1185">Reference proteome</keyword>
<dbReference type="InterPro" id="IPR037185">
    <property type="entry name" value="EmrE-like"/>
</dbReference>
<reference evidence="8" key="1">
    <citation type="submission" date="2020-10" db="EMBL/GenBank/DDBJ databases">
        <title>Paenihalocynthiibacter styelae gen. nov., sp. nov., isolated from stalked sea squirt Styela clava.</title>
        <authorList>
            <person name="Kim Y.-O."/>
            <person name="Yoon J.-H."/>
        </authorList>
    </citation>
    <scope>NUCLEOTIDE SEQUENCE</scope>
    <source>
        <strain evidence="8">MYP1-1</strain>
    </source>
</reference>
<dbReference type="AlphaFoldDB" id="A0A8J7LV69"/>
<gene>
    <name evidence="8" type="ORF">H1D41_05345</name>
</gene>
<feature type="transmembrane region" description="Helical" evidence="6">
    <location>
        <begin position="70"/>
        <end position="88"/>
    </location>
</feature>
<keyword evidence="3 6" id="KW-0812">Transmembrane</keyword>
<evidence type="ECO:0000259" key="7">
    <source>
        <dbReference type="Pfam" id="PF00892"/>
    </source>
</evidence>
<feature type="domain" description="EamA" evidence="7">
    <location>
        <begin position="154"/>
        <end position="288"/>
    </location>
</feature>
<dbReference type="Pfam" id="PF00892">
    <property type="entry name" value="EamA"/>
    <property type="match status" value="2"/>
</dbReference>
<feature type="transmembrane region" description="Helical" evidence="6">
    <location>
        <begin position="122"/>
        <end position="139"/>
    </location>
</feature>
<organism evidence="8 9">
    <name type="scientific">Halocynthiibacter styelae</name>
    <dbReference type="NCBI Taxonomy" id="2761955"/>
    <lineage>
        <taxon>Bacteria</taxon>
        <taxon>Pseudomonadati</taxon>
        <taxon>Pseudomonadota</taxon>
        <taxon>Alphaproteobacteria</taxon>
        <taxon>Rhodobacterales</taxon>
        <taxon>Paracoccaceae</taxon>
        <taxon>Halocynthiibacter</taxon>
    </lineage>
</organism>
<evidence type="ECO:0000256" key="3">
    <source>
        <dbReference type="ARBA" id="ARBA00022692"/>
    </source>
</evidence>
<evidence type="ECO:0000256" key="6">
    <source>
        <dbReference type="SAM" id="Phobius"/>
    </source>
</evidence>
<feature type="transmembrane region" description="Helical" evidence="6">
    <location>
        <begin position="145"/>
        <end position="169"/>
    </location>
</feature>
<feature type="transmembrane region" description="Helical" evidence="6">
    <location>
        <begin position="272"/>
        <end position="289"/>
    </location>
</feature>
<dbReference type="GO" id="GO:0016020">
    <property type="term" value="C:membrane"/>
    <property type="evidence" value="ECO:0007669"/>
    <property type="project" value="UniProtKB-SubCell"/>
</dbReference>
<sequence length="292" mass="30514">MGNAARGHLAMLLFSALVAGSFSLGSLAANEIAPLALVFARFVLAAALIGALVAFRGGVPRAALAASWRYILLGGLFAIYFVLMFEGLKTAPPVSAAAVFTMVPIMSAGFGWILLRQVMTPLMAASLSIGALGALWVIFQADLAALVAFQIGTGEMIYFVGCAAHALYTPLIRKLNRGEDPLVFTLGTLMGGALVLAVVAGPAAVATDWVALPGIVWVTIAYTTVFATAITFYLVQYATLHLPSSKVMAYTWLTPSWVILWEIGFGNAAPPVLVLGGVALTVVALLGLLKEN</sequence>
<dbReference type="PANTHER" id="PTHR32322:SF2">
    <property type="entry name" value="EAMA DOMAIN-CONTAINING PROTEIN"/>
    <property type="match status" value="1"/>
</dbReference>
<feature type="transmembrane region" description="Helical" evidence="6">
    <location>
        <begin position="38"/>
        <end position="58"/>
    </location>
</feature>
<evidence type="ECO:0000256" key="2">
    <source>
        <dbReference type="ARBA" id="ARBA00007362"/>
    </source>
</evidence>
<comment type="caution">
    <text evidence="8">The sequence shown here is derived from an EMBL/GenBank/DDBJ whole genome shotgun (WGS) entry which is preliminary data.</text>
</comment>
<feature type="transmembrane region" description="Helical" evidence="6">
    <location>
        <begin position="215"/>
        <end position="235"/>
    </location>
</feature>
<evidence type="ECO:0000313" key="9">
    <source>
        <dbReference type="Proteomes" id="UP000640583"/>
    </source>
</evidence>
<keyword evidence="4 6" id="KW-1133">Transmembrane helix</keyword>
<dbReference type="InterPro" id="IPR000620">
    <property type="entry name" value="EamA_dom"/>
</dbReference>
<protein>
    <submittedName>
        <fullName evidence="8">DMT family transporter</fullName>
    </submittedName>
</protein>
<dbReference type="InterPro" id="IPR050638">
    <property type="entry name" value="AA-Vitamin_Transporters"/>
</dbReference>
<evidence type="ECO:0000256" key="1">
    <source>
        <dbReference type="ARBA" id="ARBA00004141"/>
    </source>
</evidence>
<dbReference type="Proteomes" id="UP000640583">
    <property type="component" value="Unassembled WGS sequence"/>
</dbReference>
<comment type="subcellular location">
    <subcellularLocation>
        <location evidence="1">Membrane</location>
        <topology evidence="1">Multi-pass membrane protein</topology>
    </subcellularLocation>
</comment>
<proteinExistence type="inferred from homology"/>
<comment type="similarity">
    <text evidence="2">Belongs to the EamA transporter family.</text>
</comment>
<keyword evidence="5 6" id="KW-0472">Membrane</keyword>